<evidence type="ECO:0000256" key="4">
    <source>
        <dbReference type="ARBA" id="ARBA00023014"/>
    </source>
</evidence>
<dbReference type="PROSITE" id="PS51379">
    <property type="entry name" value="4FE4S_FER_2"/>
    <property type="match status" value="2"/>
</dbReference>
<name>A0A1W1WRI0_9BACT</name>
<dbReference type="PROSITE" id="PS00198">
    <property type="entry name" value="4FE4S_FER_1"/>
    <property type="match status" value="1"/>
</dbReference>
<dbReference type="Pfam" id="PF13187">
    <property type="entry name" value="Fer4_9"/>
    <property type="match status" value="1"/>
</dbReference>
<dbReference type="SUPFAM" id="SSF54862">
    <property type="entry name" value="4Fe-4S ferredoxins"/>
    <property type="match status" value="1"/>
</dbReference>
<dbReference type="STRING" id="1069081.SAMN05660197_0367"/>
<evidence type="ECO:0000313" key="7">
    <source>
        <dbReference type="Proteomes" id="UP000192602"/>
    </source>
</evidence>
<dbReference type="InterPro" id="IPR050572">
    <property type="entry name" value="Fe-S_Ferredoxin"/>
</dbReference>
<dbReference type="PANTHER" id="PTHR43687:SF1">
    <property type="entry name" value="FERREDOXIN III"/>
    <property type="match status" value="1"/>
</dbReference>
<dbReference type="OrthoDB" id="9800445at2"/>
<sequence length="158" mass="17539">MKRREFFTSLLKPVKQRKEEQPPLFPPYFNDIKDFEKCRECESKACVAACEEQIIVIVDAKPSLDFSKSGCTFCDACAIACEDGVLTVENKQTLPKLMIDMLGCLAWQKTICNMCKDVCLENAIEFSGLFNPQINDRCTGCGFCVGVCPTQAIKGGEG</sequence>
<keyword evidence="2" id="KW-0479">Metal-binding</keyword>
<keyword evidence="4" id="KW-0411">Iron-sulfur</keyword>
<evidence type="ECO:0000313" key="6">
    <source>
        <dbReference type="EMBL" id="SMC08610.1"/>
    </source>
</evidence>
<keyword evidence="3" id="KW-0408">Iron</keyword>
<dbReference type="PANTHER" id="PTHR43687">
    <property type="entry name" value="ADENYLYLSULFATE REDUCTASE, BETA SUBUNIT"/>
    <property type="match status" value="1"/>
</dbReference>
<dbReference type="InterPro" id="IPR017896">
    <property type="entry name" value="4Fe4S_Fe-S-bd"/>
</dbReference>
<evidence type="ECO:0000259" key="5">
    <source>
        <dbReference type="PROSITE" id="PS51379"/>
    </source>
</evidence>
<dbReference type="GO" id="GO:0051539">
    <property type="term" value="F:4 iron, 4 sulfur cluster binding"/>
    <property type="evidence" value="ECO:0007669"/>
    <property type="project" value="UniProtKB-KW"/>
</dbReference>
<accession>A0A1W1WRI0</accession>
<dbReference type="Pfam" id="PF00037">
    <property type="entry name" value="Fer4"/>
    <property type="match status" value="1"/>
</dbReference>
<dbReference type="EMBL" id="FWWZ01000001">
    <property type="protein sequence ID" value="SMC08610.1"/>
    <property type="molecule type" value="Genomic_DNA"/>
</dbReference>
<feature type="domain" description="4Fe-4S ferredoxin-type" evidence="5">
    <location>
        <begin position="130"/>
        <end position="158"/>
    </location>
</feature>
<dbReference type="InterPro" id="IPR017900">
    <property type="entry name" value="4Fe4S_Fe_S_CS"/>
</dbReference>
<dbReference type="Proteomes" id="UP000192602">
    <property type="component" value="Unassembled WGS sequence"/>
</dbReference>
<evidence type="ECO:0000256" key="3">
    <source>
        <dbReference type="ARBA" id="ARBA00023004"/>
    </source>
</evidence>
<dbReference type="AlphaFoldDB" id="A0A1W1WRI0"/>
<organism evidence="6 7">
    <name type="scientific">Nitratiruptor tergarcus DSM 16512</name>
    <dbReference type="NCBI Taxonomy" id="1069081"/>
    <lineage>
        <taxon>Bacteria</taxon>
        <taxon>Pseudomonadati</taxon>
        <taxon>Campylobacterota</taxon>
        <taxon>Epsilonproteobacteria</taxon>
        <taxon>Nautiliales</taxon>
        <taxon>Nitratiruptoraceae</taxon>
        <taxon>Nitratiruptor</taxon>
    </lineage>
</organism>
<reference evidence="7" key="1">
    <citation type="submission" date="2017-04" db="EMBL/GenBank/DDBJ databases">
        <authorList>
            <person name="Varghese N."/>
            <person name="Submissions S."/>
        </authorList>
    </citation>
    <scope>NUCLEOTIDE SEQUENCE [LARGE SCALE GENOMIC DNA]</scope>
    <source>
        <strain evidence="7">DSM 16512</strain>
    </source>
</reference>
<proteinExistence type="predicted"/>
<keyword evidence="1" id="KW-0004">4Fe-4S</keyword>
<dbReference type="Gene3D" id="3.30.70.20">
    <property type="match status" value="2"/>
</dbReference>
<gene>
    <name evidence="6" type="ORF">SAMN05660197_0367</name>
</gene>
<dbReference type="RefSeq" id="WP_084274882.1">
    <property type="nucleotide sequence ID" value="NZ_AP026671.1"/>
</dbReference>
<evidence type="ECO:0000256" key="1">
    <source>
        <dbReference type="ARBA" id="ARBA00022485"/>
    </source>
</evidence>
<feature type="domain" description="4Fe-4S ferredoxin-type" evidence="5">
    <location>
        <begin position="60"/>
        <end position="91"/>
    </location>
</feature>
<keyword evidence="7" id="KW-1185">Reference proteome</keyword>
<protein>
    <submittedName>
        <fullName evidence="6">Ferredoxin-type protein NapF</fullName>
    </submittedName>
</protein>
<dbReference type="GO" id="GO:0046872">
    <property type="term" value="F:metal ion binding"/>
    <property type="evidence" value="ECO:0007669"/>
    <property type="project" value="UniProtKB-KW"/>
</dbReference>
<evidence type="ECO:0000256" key="2">
    <source>
        <dbReference type="ARBA" id="ARBA00022723"/>
    </source>
</evidence>